<organism evidence="1">
    <name type="scientific">Siphoviridae sp. ct2zh4</name>
    <dbReference type="NCBI Taxonomy" id="2825319"/>
    <lineage>
        <taxon>Viruses</taxon>
        <taxon>Duplodnaviria</taxon>
        <taxon>Heunggongvirae</taxon>
        <taxon>Uroviricota</taxon>
        <taxon>Caudoviricetes</taxon>
    </lineage>
</organism>
<sequence length="309" mass="33613">MQRINLFPSPGFLNGIWGSANHTVDNGEMKVLADGGNYSAVTVPATGRDELVLNIEVKDSGNVQVFDSDWKFLANTGEFRNVADWTVKNLRFTPTAGKGLIIGFFPLDGWLTVRRPQLELASTFDTGVGGGAWASGLLHGGYDAARIGASVGRVMSDDGDELAQASERGHRIWWVERCDRHRERGRDENLLHRQRRSALPLSKHERDQDHNVLVRRCRPIPGGACGSVGTLHCRAAQWGEGRYLGIQHDPRLGGGEYDVSGFLSGKGLSDPDRVGDLHARRLGGIAVNGSDVVRRGHDASSLVLMGVMA</sequence>
<proteinExistence type="predicted"/>
<accession>A0A8S5NRW0</accession>
<evidence type="ECO:0000313" key="1">
    <source>
        <dbReference type="EMBL" id="DAD97441.1"/>
    </source>
</evidence>
<name>A0A8S5NRW0_9CAUD</name>
<protein>
    <submittedName>
        <fullName evidence="1">Uncharacterized protein</fullName>
    </submittedName>
</protein>
<reference evidence="1" key="1">
    <citation type="journal article" date="2021" name="Proc. Natl. Acad. Sci. U.S.A.">
        <title>A Catalog of Tens of Thousands of Viruses from Human Metagenomes Reveals Hidden Associations with Chronic Diseases.</title>
        <authorList>
            <person name="Tisza M.J."/>
            <person name="Buck C.B."/>
        </authorList>
    </citation>
    <scope>NUCLEOTIDE SEQUENCE</scope>
    <source>
        <strain evidence="1">Ct2zh4</strain>
    </source>
</reference>
<dbReference type="EMBL" id="BK015241">
    <property type="protein sequence ID" value="DAD97441.1"/>
    <property type="molecule type" value="Genomic_DNA"/>
</dbReference>